<gene>
    <name evidence="2" type="ORF">BD821_12411</name>
</gene>
<keyword evidence="1" id="KW-0812">Transmembrane</keyword>
<protein>
    <submittedName>
        <fullName evidence="2">Uncharacterized protein</fullName>
    </submittedName>
</protein>
<evidence type="ECO:0000256" key="1">
    <source>
        <dbReference type="SAM" id="Phobius"/>
    </source>
</evidence>
<accession>A0A2S6FUG5</accession>
<keyword evidence="1" id="KW-0472">Membrane</keyword>
<keyword evidence="1" id="KW-1133">Transmembrane helix</keyword>
<comment type="caution">
    <text evidence="2">The sequence shown here is derived from an EMBL/GenBank/DDBJ whole genome shotgun (WGS) entry which is preliminary data.</text>
</comment>
<dbReference type="EMBL" id="PTIS01000024">
    <property type="protein sequence ID" value="PPK44144.1"/>
    <property type="molecule type" value="Genomic_DNA"/>
</dbReference>
<dbReference type="RefSeq" id="WP_104410745.1">
    <property type="nucleotide sequence ID" value="NZ_PTIS01000024.1"/>
</dbReference>
<dbReference type="OrthoDB" id="1942745at2"/>
<dbReference type="Proteomes" id="UP000239863">
    <property type="component" value="Unassembled WGS sequence"/>
</dbReference>
<evidence type="ECO:0000313" key="3">
    <source>
        <dbReference type="Proteomes" id="UP000239863"/>
    </source>
</evidence>
<evidence type="ECO:0000313" key="2">
    <source>
        <dbReference type="EMBL" id="PPK44144.1"/>
    </source>
</evidence>
<sequence length="329" mass="36434">MKSKRLKQIISMALCAIIISGFGGFKVIKTNASELTNIDLVYSNAYKATMKAQEDNTQKSINDARLAIDELKAILPNSNAIPTWSSLTDKIQHPKLVKIVNSISKAQKDQTQKSINEARDTIEDELPLKWKNSYSSALDVVQQFKINQVVKAIDKAKITKDIEDIDIAWIFITEIKTSNKAPIYNWGKSIEDSFYEALISGVNPTTPPVTKPEPTKPVQNGLSKSEIEKRLPGLGFSYSESDSGPRIRCYIEGNMRVAISNTRLTLGISKNSASTMNKTKQILNMALPTSGNEVYGIISAPFNSQTIERDGKTIEMMSDSAGISIEIFY</sequence>
<organism evidence="2 3">
    <name type="scientific">Clostridium algidicarnis DSM 15099</name>
    <dbReference type="NCBI Taxonomy" id="1121295"/>
    <lineage>
        <taxon>Bacteria</taxon>
        <taxon>Bacillati</taxon>
        <taxon>Bacillota</taxon>
        <taxon>Clostridia</taxon>
        <taxon>Eubacteriales</taxon>
        <taxon>Clostridiaceae</taxon>
        <taxon>Clostridium</taxon>
    </lineage>
</organism>
<name>A0A2S6FUG5_9CLOT</name>
<dbReference type="AlphaFoldDB" id="A0A2S6FUG5"/>
<reference evidence="2 3" key="1">
    <citation type="submission" date="2018-02" db="EMBL/GenBank/DDBJ databases">
        <title>Genomic Encyclopedia of Archaeal and Bacterial Type Strains, Phase II (KMG-II): from individual species to whole genera.</title>
        <authorList>
            <person name="Goeker M."/>
        </authorList>
    </citation>
    <scope>NUCLEOTIDE SEQUENCE [LARGE SCALE GENOMIC DNA]</scope>
    <source>
        <strain evidence="2 3">DSM 15099</strain>
    </source>
</reference>
<proteinExistence type="predicted"/>
<feature type="transmembrane region" description="Helical" evidence="1">
    <location>
        <begin position="9"/>
        <end position="28"/>
    </location>
</feature>